<name>M1DXE7_SOLTU</name>
<feature type="domain" description="Putative plant transposon protein" evidence="2">
    <location>
        <begin position="305"/>
        <end position="452"/>
    </location>
</feature>
<dbReference type="InterPro" id="IPR046796">
    <property type="entry name" value="Transposase_32_dom"/>
</dbReference>
<dbReference type="GO" id="GO:0009523">
    <property type="term" value="C:photosystem II"/>
    <property type="evidence" value="ECO:0000318"/>
    <property type="project" value="GO_Central"/>
</dbReference>
<dbReference type="HOGENOM" id="CLU_029307_3_1_1"/>
<sequence>MPGGRDKYSYKTVAKFLDLVAKTNKDTKKNQQLIIFLGQMDNLTQEVEELEVMSKEKRKRGSPIEQGRSMGVESQQIQDMLLTILQKLNEIGDEKFVKKYSMKYTSPTDESPTRSATATKTVVLILTLIESPVKLEMSRSKNAERSKPPRSKTKGIIIKEDIDVFKSKVAKLSINGEKGKGKYKILKLLDASTDSNGFYRNDPNQSKSKDMGSDKEDMLIAQRAERRIKKLRNSSRAKTYQPATTTPPVPKKAMVLAPPMQGPPPKSMNKVKAARPRNFLEEKRLSIEGVIDRHPEIMECLRYYEFQIFTKPRGLYIPNLVTEFYSAYSGLITEQKQLAAAFKEVNYVVVPDKRAKCDSEEINAVLGMSTNIGDHCQYLIRTKKLDEMKKRLAPLNADETPKWLAEVVPIEKKELNIAARFWFSFISNTIMPSKNKSIFRLAKAAFLGCIIEET</sequence>
<evidence type="ECO:0000313" key="3">
    <source>
        <dbReference type="EnsemblPlants" id="PGSC0003DMT400095960"/>
    </source>
</evidence>
<organism evidence="3 4">
    <name type="scientific">Solanum tuberosum</name>
    <name type="common">Potato</name>
    <dbReference type="NCBI Taxonomy" id="4113"/>
    <lineage>
        <taxon>Eukaryota</taxon>
        <taxon>Viridiplantae</taxon>
        <taxon>Streptophyta</taxon>
        <taxon>Embryophyta</taxon>
        <taxon>Tracheophyta</taxon>
        <taxon>Spermatophyta</taxon>
        <taxon>Magnoliopsida</taxon>
        <taxon>eudicotyledons</taxon>
        <taxon>Gunneridae</taxon>
        <taxon>Pentapetalae</taxon>
        <taxon>asterids</taxon>
        <taxon>lamiids</taxon>
        <taxon>Solanales</taxon>
        <taxon>Solanaceae</taxon>
        <taxon>Solanoideae</taxon>
        <taxon>Solaneae</taxon>
        <taxon>Solanum</taxon>
    </lineage>
</organism>
<accession>M1DXE7</accession>
<protein>
    <recommendedName>
        <fullName evidence="2">Putative plant transposon protein domain-containing protein</fullName>
    </recommendedName>
</protein>
<evidence type="ECO:0000256" key="1">
    <source>
        <dbReference type="SAM" id="MobiDB-lite"/>
    </source>
</evidence>
<feature type="region of interest" description="Disordered" evidence="1">
    <location>
        <begin position="232"/>
        <end position="252"/>
    </location>
</feature>
<proteinExistence type="predicted"/>
<dbReference type="Pfam" id="PF20167">
    <property type="entry name" value="Transposase_32"/>
    <property type="match status" value="1"/>
</dbReference>
<reference evidence="4" key="1">
    <citation type="journal article" date="2011" name="Nature">
        <title>Genome sequence and analysis of the tuber crop potato.</title>
        <authorList>
            <consortium name="The Potato Genome Sequencing Consortium"/>
        </authorList>
    </citation>
    <scope>NUCLEOTIDE SEQUENCE [LARGE SCALE GENOMIC DNA]</scope>
    <source>
        <strain evidence="4">cv. DM1-3 516 R44</strain>
    </source>
</reference>
<keyword evidence="4" id="KW-1185">Reference proteome</keyword>
<dbReference type="PANTHER" id="PTHR33180">
    <property type="entry name" value="PHOTOSYSTEM II CP43 REACTION CENTER PROTEIN"/>
    <property type="match status" value="1"/>
</dbReference>
<reference evidence="3" key="2">
    <citation type="submission" date="2015-06" db="UniProtKB">
        <authorList>
            <consortium name="EnsemblPlants"/>
        </authorList>
    </citation>
    <scope>IDENTIFICATION</scope>
    <source>
        <strain evidence="3">DM1-3 516 R44</strain>
    </source>
</reference>
<dbReference type="Gramene" id="PGSC0003DMT400095960">
    <property type="protein sequence ID" value="PGSC0003DMT400095960"/>
    <property type="gene ID" value="PGSC0003DMG400045531"/>
</dbReference>
<dbReference type="Proteomes" id="UP000011115">
    <property type="component" value="Unassembled WGS sequence"/>
</dbReference>
<dbReference type="PANTHER" id="PTHR33180:SF31">
    <property type="entry name" value="POLYPROTEIN PROTEIN"/>
    <property type="match status" value="1"/>
</dbReference>
<dbReference type="AlphaFoldDB" id="M1DXE7"/>
<evidence type="ECO:0000313" key="4">
    <source>
        <dbReference type="Proteomes" id="UP000011115"/>
    </source>
</evidence>
<feature type="compositionally biased region" description="Polar residues" evidence="1">
    <location>
        <begin position="194"/>
        <end position="206"/>
    </location>
</feature>
<dbReference type="EnsemblPlants" id="PGSC0003DMT400095960">
    <property type="protein sequence ID" value="PGSC0003DMT400095960"/>
    <property type="gene ID" value="PGSC0003DMG400045531"/>
</dbReference>
<dbReference type="GO" id="GO:0009579">
    <property type="term" value="C:thylakoid"/>
    <property type="evidence" value="ECO:0000318"/>
    <property type="project" value="GO_Central"/>
</dbReference>
<dbReference type="InParanoid" id="M1DXE7"/>
<dbReference type="PaxDb" id="4113-PGSC0003DMT400095960"/>
<feature type="region of interest" description="Disordered" evidence="1">
    <location>
        <begin position="194"/>
        <end position="215"/>
    </location>
</feature>
<evidence type="ECO:0000259" key="2">
    <source>
        <dbReference type="Pfam" id="PF20167"/>
    </source>
</evidence>